<keyword evidence="4" id="KW-0969">Cilium</keyword>
<proteinExistence type="predicted"/>
<evidence type="ECO:0000259" key="6">
    <source>
        <dbReference type="Pfam" id="PF24762"/>
    </source>
</evidence>
<keyword evidence="8" id="KW-1185">Reference proteome</keyword>
<dbReference type="AlphaFoldDB" id="A0A3P7N546"/>
<evidence type="ECO:0000256" key="1">
    <source>
        <dbReference type="ARBA" id="ARBA00004138"/>
    </source>
</evidence>
<evidence type="ECO:0000256" key="4">
    <source>
        <dbReference type="ARBA" id="ARBA00023069"/>
    </source>
</evidence>
<comment type="subcellular location">
    <subcellularLocation>
        <location evidence="1">Cell projection</location>
        <location evidence="1">Cilium</location>
    </subcellularLocation>
</comment>
<dbReference type="Gene3D" id="1.25.40.10">
    <property type="entry name" value="Tetratricopeptide repeat domain"/>
    <property type="match status" value="1"/>
</dbReference>
<dbReference type="PANTHER" id="PTHR15722:SF7">
    <property type="entry name" value="INTRAFLAGELLAR TRANSPORT PROTEIN 140 HOMOLOG"/>
    <property type="match status" value="1"/>
</dbReference>
<dbReference type="Proteomes" id="UP000271889">
    <property type="component" value="Unassembled WGS sequence"/>
</dbReference>
<dbReference type="GO" id="GO:0035721">
    <property type="term" value="P:intraciliary retrograde transport"/>
    <property type="evidence" value="ECO:0007669"/>
    <property type="project" value="TreeGrafter"/>
</dbReference>
<evidence type="ECO:0000313" key="7">
    <source>
        <dbReference type="EMBL" id="VDN34770.1"/>
    </source>
</evidence>
<protein>
    <recommendedName>
        <fullName evidence="6">IF140/IFT172/WDR19 TPR domain-containing protein</fullName>
    </recommendedName>
</protein>
<keyword evidence="5" id="KW-0966">Cell projection</keyword>
<gene>
    <name evidence="7" type="ORF">CGOC_LOCUS12732</name>
</gene>
<dbReference type="OrthoDB" id="10258787at2759"/>
<evidence type="ECO:0000313" key="8">
    <source>
        <dbReference type="Proteomes" id="UP000271889"/>
    </source>
</evidence>
<dbReference type="SUPFAM" id="SSF48452">
    <property type="entry name" value="TPR-like"/>
    <property type="match status" value="1"/>
</dbReference>
<sequence>MYAFEVASRYDRIHLRNTHYNYAKYLERAGALEPAIENFEKSETHHFEVPRMFADSPKILEGYVRRKREPELHAWWARYLESIGELEGAMGFYSAAKDNLSLVRIKCTQGKLEEAANLALESKDKAACYHVARIFEAEGDYSKAVDFYTKAHAYNSAIRLVK</sequence>
<dbReference type="EMBL" id="UYRV01125334">
    <property type="protein sequence ID" value="VDN34770.1"/>
    <property type="molecule type" value="Genomic_DNA"/>
</dbReference>
<dbReference type="GO" id="GO:0005930">
    <property type="term" value="C:axoneme"/>
    <property type="evidence" value="ECO:0007669"/>
    <property type="project" value="TreeGrafter"/>
</dbReference>
<feature type="non-terminal residue" evidence="7">
    <location>
        <position position="162"/>
    </location>
</feature>
<dbReference type="Pfam" id="PF24762">
    <property type="entry name" value="TPR_IF140-IFT172"/>
    <property type="match status" value="1"/>
</dbReference>
<name>A0A3P7N546_CYLGO</name>
<evidence type="ECO:0000256" key="5">
    <source>
        <dbReference type="ARBA" id="ARBA00023273"/>
    </source>
</evidence>
<dbReference type="GO" id="GO:0030991">
    <property type="term" value="C:intraciliary transport particle A"/>
    <property type="evidence" value="ECO:0007669"/>
    <property type="project" value="TreeGrafter"/>
</dbReference>
<dbReference type="InterPro" id="IPR056168">
    <property type="entry name" value="TPR_IF140/IFT172/WDR19"/>
</dbReference>
<dbReference type="GO" id="GO:0036064">
    <property type="term" value="C:ciliary basal body"/>
    <property type="evidence" value="ECO:0007669"/>
    <property type="project" value="TreeGrafter"/>
</dbReference>
<evidence type="ECO:0000256" key="3">
    <source>
        <dbReference type="ARBA" id="ARBA00022737"/>
    </source>
</evidence>
<dbReference type="InterPro" id="IPR011990">
    <property type="entry name" value="TPR-like_helical_dom_sf"/>
</dbReference>
<feature type="domain" description="IF140/IFT172/WDR19 TPR" evidence="6">
    <location>
        <begin position="3"/>
        <end position="162"/>
    </location>
</feature>
<evidence type="ECO:0000256" key="2">
    <source>
        <dbReference type="ARBA" id="ARBA00022574"/>
    </source>
</evidence>
<organism evidence="7 8">
    <name type="scientific">Cylicostephanus goldi</name>
    <name type="common">Nematode worm</name>
    <dbReference type="NCBI Taxonomy" id="71465"/>
    <lineage>
        <taxon>Eukaryota</taxon>
        <taxon>Metazoa</taxon>
        <taxon>Ecdysozoa</taxon>
        <taxon>Nematoda</taxon>
        <taxon>Chromadorea</taxon>
        <taxon>Rhabditida</taxon>
        <taxon>Rhabditina</taxon>
        <taxon>Rhabditomorpha</taxon>
        <taxon>Strongyloidea</taxon>
        <taxon>Strongylidae</taxon>
        <taxon>Cylicostephanus</taxon>
    </lineage>
</organism>
<keyword evidence="2" id="KW-0853">WD repeat</keyword>
<reference evidence="7 8" key="1">
    <citation type="submission" date="2018-11" db="EMBL/GenBank/DDBJ databases">
        <authorList>
            <consortium name="Pathogen Informatics"/>
        </authorList>
    </citation>
    <scope>NUCLEOTIDE SEQUENCE [LARGE SCALE GENOMIC DNA]</scope>
</reference>
<keyword evidence="3" id="KW-0677">Repeat</keyword>
<accession>A0A3P7N546</accession>
<dbReference type="PANTHER" id="PTHR15722">
    <property type="entry name" value="IFT140/172-RELATED"/>
    <property type="match status" value="1"/>
</dbReference>